<keyword evidence="3" id="KW-1185">Reference proteome</keyword>
<dbReference type="Pfam" id="PF13472">
    <property type="entry name" value="Lipase_GDSL_2"/>
    <property type="match status" value="1"/>
</dbReference>
<sequence length="254" mass="27991">MSRRMVCLGDSFTEGVGDEDPLFPNGVRGWADRAAEQLAAHDPSFQYANLAVRGKLLRQVLVEQVEAGLALRPTLVTLFAGGNDLLRPSVDIDALVAAYEDVVVRFVASGAQVVLFTVADGLFRQIRGRVAIYNELVRIMAARHGALVVDMFAMRQLCDARMWAPDRLHLNPLGHNDVAAAFLDVLGVEHKLRPTILGPAPVLKPRQRRAANLAWSREHLVPWVQRRIKGVSSGDAVHPKRPDLGAWIAQHPQD</sequence>
<dbReference type="InterPro" id="IPR053140">
    <property type="entry name" value="GDSL_Rv0518-like"/>
</dbReference>
<comment type="caution">
    <text evidence="2">The sequence shown here is derived from an EMBL/GenBank/DDBJ whole genome shotgun (WGS) entry which is preliminary data.</text>
</comment>
<gene>
    <name evidence="2" type="ORF">ACFQ1S_13350</name>
</gene>
<dbReference type="Gene3D" id="3.40.50.1110">
    <property type="entry name" value="SGNH hydrolase"/>
    <property type="match status" value="1"/>
</dbReference>
<evidence type="ECO:0000313" key="3">
    <source>
        <dbReference type="Proteomes" id="UP001597045"/>
    </source>
</evidence>
<evidence type="ECO:0000313" key="2">
    <source>
        <dbReference type="EMBL" id="MFD1046468.1"/>
    </source>
</evidence>
<dbReference type="CDD" id="cd01832">
    <property type="entry name" value="SGNH_hydrolase_like_1"/>
    <property type="match status" value="1"/>
</dbReference>
<name>A0ABW3M8X3_9PSEU</name>
<organism evidence="2 3">
    <name type="scientific">Kibdelosporangium lantanae</name>
    <dbReference type="NCBI Taxonomy" id="1497396"/>
    <lineage>
        <taxon>Bacteria</taxon>
        <taxon>Bacillati</taxon>
        <taxon>Actinomycetota</taxon>
        <taxon>Actinomycetes</taxon>
        <taxon>Pseudonocardiales</taxon>
        <taxon>Pseudonocardiaceae</taxon>
        <taxon>Kibdelosporangium</taxon>
    </lineage>
</organism>
<dbReference type="EC" id="3.1.-.-" evidence="2"/>
<protein>
    <submittedName>
        <fullName evidence="2">SGNH/GDSL hydrolase family protein</fullName>
        <ecNumber evidence="2">3.1.-.-</ecNumber>
    </submittedName>
</protein>
<dbReference type="PANTHER" id="PTHR43784:SF2">
    <property type="entry name" value="GDSL-LIKE LIPASE_ACYLHYDROLASE, PUTATIVE (AFU_ORTHOLOGUE AFUA_2G00820)-RELATED"/>
    <property type="match status" value="1"/>
</dbReference>
<proteinExistence type="predicted"/>
<dbReference type="SUPFAM" id="SSF52266">
    <property type="entry name" value="SGNH hydrolase"/>
    <property type="match status" value="1"/>
</dbReference>
<dbReference type="Proteomes" id="UP001597045">
    <property type="component" value="Unassembled WGS sequence"/>
</dbReference>
<dbReference type="EMBL" id="JBHTIS010000665">
    <property type="protein sequence ID" value="MFD1046468.1"/>
    <property type="molecule type" value="Genomic_DNA"/>
</dbReference>
<dbReference type="GO" id="GO:0016787">
    <property type="term" value="F:hydrolase activity"/>
    <property type="evidence" value="ECO:0007669"/>
    <property type="project" value="UniProtKB-KW"/>
</dbReference>
<feature type="domain" description="SGNH hydrolase-type esterase" evidence="1">
    <location>
        <begin position="7"/>
        <end position="175"/>
    </location>
</feature>
<reference evidence="3" key="1">
    <citation type="journal article" date="2019" name="Int. J. Syst. Evol. Microbiol.">
        <title>The Global Catalogue of Microorganisms (GCM) 10K type strain sequencing project: providing services to taxonomists for standard genome sequencing and annotation.</title>
        <authorList>
            <consortium name="The Broad Institute Genomics Platform"/>
            <consortium name="The Broad Institute Genome Sequencing Center for Infectious Disease"/>
            <person name="Wu L."/>
            <person name="Ma J."/>
        </authorList>
    </citation>
    <scope>NUCLEOTIDE SEQUENCE [LARGE SCALE GENOMIC DNA]</scope>
    <source>
        <strain evidence="3">JCM 31486</strain>
    </source>
</reference>
<accession>A0ABW3M8X3</accession>
<dbReference type="InterPro" id="IPR013830">
    <property type="entry name" value="SGNH_hydro"/>
</dbReference>
<keyword evidence="2" id="KW-0378">Hydrolase</keyword>
<evidence type="ECO:0000259" key="1">
    <source>
        <dbReference type="Pfam" id="PF13472"/>
    </source>
</evidence>
<dbReference type="InterPro" id="IPR036514">
    <property type="entry name" value="SGNH_hydro_sf"/>
</dbReference>
<dbReference type="PANTHER" id="PTHR43784">
    <property type="entry name" value="GDSL-LIKE LIPASE/ACYLHYDROLASE, PUTATIVE (AFU_ORTHOLOGUE AFUA_2G00820)-RELATED"/>
    <property type="match status" value="1"/>
</dbReference>